<name>T1EF09_HELRO</name>
<dbReference type="InterPro" id="IPR011989">
    <property type="entry name" value="ARM-like"/>
</dbReference>
<dbReference type="InParanoid" id="T1EF09"/>
<evidence type="ECO:0000256" key="8">
    <source>
        <dbReference type="ARBA" id="ARBA00022782"/>
    </source>
</evidence>
<dbReference type="Gene3D" id="1.25.40.10">
    <property type="entry name" value="Tetratricopeptide repeat domain"/>
    <property type="match status" value="1"/>
</dbReference>
<dbReference type="Gene3D" id="1.25.10.10">
    <property type="entry name" value="Leucine-rich Repeat Variant"/>
    <property type="match status" value="2"/>
</dbReference>
<keyword evidence="7" id="KW-0517">Myogenesis</keyword>
<evidence type="ECO:0000256" key="1">
    <source>
        <dbReference type="ARBA" id="ARBA00004161"/>
    </source>
</evidence>
<dbReference type="Pfam" id="PF00515">
    <property type="entry name" value="TPR_1"/>
    <property type="match status" value="1"/>
</dbReference>
<dbReference type="STRING" id="6412.T1EF09"/>
<dbReference type="GO" id="GO:0051879">
    <property type="term" value="F:Hsp90 protein binding"/>
    <property type="evidence" value="ECO:0000318"/>
    <property type="project" value="GO_Central"/>
</dbReference>
<dbReference type="AlphaFoldDB" id="T1EF09"/>
<dbReference type="GO" id="GO:0031672">
    <property type="term" value="C:A band"/>
    <property type="evidence" value="ECO:0007669"/>
    <property type="project" value="UniProtKB-SubCell"/>
</dbReference>
<evidence type="ECO:0000256" key="2">
    <source>
        <dbReference type="ARBA" id="ARBA00004216"/>
    </source>
</evidence>
<accession>T1EF09</accession>
<dbReference type="Proteomes" id="UP000015101">
    <property type="component" value="Unassembled WGS sequence"/>
</dbReference>
<dbReference type="InterPro" id="IPR019734">
    <property type="entry name" value="TPR_rpt"/>
</dbReference>
<dbReference type="GO" id="GO:0030154">
    <property type="term" value="P:cell differentiation"/>
    <property type="evidence" value="ECO:0007669"/>
    <property type="project" value="UniProtKB-KW"/>
</dbReference>
<dbReference type="InterPro" id="IPR024660">
    <property type="entry name" value="UCS_central_dom"/>
</dbReference>
<evidence type="ECO:0000256" key="10">
    <source>
        <dbReference type="ARBA" id="ARBA00023186"/>
    </source>
</evidence>
<dbReference type="KEGG" id="hro:HELRODRAFT_110263"/>
<dbReference type="SMART" id="SM00185">
    <property type="entry name" value="ARM"/>
    <property type="match status" value="5"/>
</dbReference>
<dbReference type="SUPFAM" id="SSF48452">
    <property type="entry name" value="TPR-like"/>
    <property type="match status" value="1"/>
</dbReference>
<evidence type="ECO:0000256" key="4">
    <source>
        <dbReference type="ARBA" id="ARBA00020768"/>
    </source>
</evidence>
<keyword evidence="9" id="KW-0802">TPR repeat</keyword>
<keyword evidence="14" id="KW-1185">Reference proteome</keyword>
<dbReference type="HOGENOM" id="CLU_007331_0_0_1"/>
<dbReference type="CTD" id="20195161"/>
<dbReference type="EnsemblMetazoa" id="HelroT110263">
    <property type="protein sequence ID" value="HelroP110263"/>
    <property type="gene ID" value="HelroG110263"/>
</dbReference>
<dbReference type="SUPFAM" id="SSF48371">
    <property type="entry name" value="ARM repeat"/>
    <property type="match status" value="2"/>
</dbReference>
<dbReference type="eggNOG" id="KOG4151">
    <property type="taxonomic scope" value="Eukaryota"/>
</dbReference>
<organism evidence="13 14">
    <name type="scientific">Helobdella robusta</name>
    <name type="common">Californian leech</name>
    <dbReference type="NCBI Taxonomy" id="6412"/>
    <lineage>
        <taxon>Eukaryota</taxon>
        <taxon>Metazoa</taxon>
        <taxon>Spiralia</taxon>
        <taxon>Lophotrochozoa</taxon>
        <taxon>Annelida</taxon>
        <taxon>Clitellata</taxon>
        <taxon>Hirudinea</taxon>
        <taxon>Rhynchobdellida</taxon>
        <taxon>Glossiphoniidae</taxon>
        <taxon>Helobdella</taxon>
    </lineage>
</organism>
<dbReference type="GO" id="GO:0030018">
    <property type="term" value="C:Z disc"/>
    <property type="evidence" value="ECO:0007669"/>
    <property type="project" value="UniProtKB-SubCell"/>
</dbReference>
<keyword evidence="5" id="KW-0217">Developmental protein</keyword>
<evidence type="ECO:0000256" key="9">
    <source>
        <dbReference type="ARBA" id="ARBA00022803"/>
    </source>
</evidence>
<evidence type="ECO:0000313" key="12">
    <source>
        <dbReference type="EMBL" id="ESO08016.1"/>
    </source>
</evidence>
<dbReference type="OMA" id="LDQKHED"/>
<dbReference type="RefSeq" id="XP_009013805.1">
    <property type="nucleotide sequence ID" value="XM_009015557.1"/>
</dbReference>
<evidence type="ECO:0000256" key="6">
    <source>
        <dbReference type="ARBA" id="ARBA00022490"/>
    </source>
</evidence>
<dbReference type="InterPro" id="IPR011990">
    <property type="entry name" value="TPR-like_helical_dom_sf"/>
</dbReference>
<evidence type="ECO:0000313" key="14">
    <source>
        <dbReference type="Proteomes" id="UP000015101"/>
    </source>
</evidence>
<dbReference type="InterPro" id="IPR000225">
    <property type="entry name" value="Armadillo"/>
</dbReference>
<dbReference type="GeneID" id="20195161"/>
<keyword evidence="6" id="KW-0963">Cytoplasm</keyword>
<feature type="domain" description="UNC-45/Cro1/She4 central" evidence="11">
    <location>
        <begin position="305"/>
        <end position="490"/>
    </location>
</feature>
<sequence>MEEALKLKENGNKLFSQGMYKDASLTYSKALAIENVSDDDRMVFLKNRAACYLKMSKYSEAIIDCSKVLERSPTDSKALFRRCQAYEGEGRLEEAYKDARLLSQVEPKNQAIQPILRRLHFAIQDKVSKQMSTDNRVSQMFDLAFKGKLDNDDDDEKRKQATNNLIVLAREPAGAEKIFNSGGSKKLIQLVDFEKDKEIKVTAIRVLSCLVYEDKVRAQKILEELTLKKVLIYIGSDDENISTAMTHFLQNVINSLSKLEDIKKEREKHENDQTKNYLDTTFLRPLLQSLTNGKCSSFGRDNIMELLIKFVTRKDGVGWSGKFIEVGGRCIQQALTVAGTVPESKVLSVSTNSRMHVSLLLSKVYEDLISDQEREKFQEAAEAYFLDLFKDEIVDSKLEAVLALAALLQGAPTVGNSILSREGVLDIILAMADSGDAIYVKYAVEALVQSASKKEKCSGVIKQATPILKQLYQSSQDAVKVRALVGLCKLGSFGGDDASVKAFADGSNLTLSKACRKFLCNPTKDVDLRKWAAEGLAYLTLDADVKEELANDLNSLKSLIDLAKVVVPDKGILYPVAQIFVNVTNSYDKKEIDPELLELAKYAKQHIPEEHEKALFSLLDKEPCISQRVTKLVKAGIVNALVAFSKSESESSNELLARIYLAVCANADHRGLVVQQGGVKTLLPLANEGTEAGKIKASHALAKIAVTQNPDIAFPGQRSCEVVRPLLKLLSIDRTALESYEALLALTNLASSSDAVRKRIVQEKGFSYIEHFCYEDHDQLKLAATECLCNLVQNDEVAKMFLGQNDRVKLFVLFSGSEEDEKLVMASSGALATLTFDPAICRKVIESTKQWFEIMQGLLAHENPEIQHRGTFIIYNMMCADKEMATRLVESNMLEVLMAVSKLDEPERKNARQMAEKALKQAEEWGLVTHVADGGETQRK</sequence>
<dbReference type="GO" id="GO:0048471">
    <property type="term" value="C:perinuclear region of cytoplasm"/>
    <property type="evidence" value="ECO:0007669"/>
    <property type="project" value="UniProtKB-SubCell"/>
</dbReference>
<dbReference type="FunCoup" id="T1EF09">
    <property type="interactions" value="641"/>
</dbReference>
<comment type="subcellular location">
    <subcellularLocation>
        <location evidence="1">Cytoplasm</location>
        <location evidence="1">Myofibril</location>
        <location evidence="1">Sarcomere</location>
        <location evidence="1">A band</location>
    </subcellularLocation>
    <subcellularLocation>
        <location evidence="2">Cytoplasm</location>
        <location evidence="2">Myofibril</location>
        <location evidence="2">Sarcomere</location>
        <location evidence="2">Z line</location>
    </subcellularLocation>
    <subcellularLocation>
        <location evidence="3">Cytoplasm</location>
        <location evidence="3">Perinuclear region</location>
    </subcellularLocation>
</comment>
<reference evidence="12 14" key="2">
    <citation type="journal article" date="2013" name="Nature">
        <title>Insights into bilaterian evolution from three spiralian genomes.</title>
        <authorList>
            <person name="Simakov O."/>
            <person name="Marletaz F."/>
            <person name="Cho S.J."/>
            <person name="Edsinger-Gonzales E."/>
            <person name="Havlak P."/>
            <person name="Hellsten U."/>
            <person name="Kuo D.H."/>
            <person name="Larsson T."/>
            <person name="Lv J."/>
            <person name="Arendt D."/>
            <person name="Savage R."/>
            <person name="Osoegawa K."/>
            <person name="de Jong P."/>
            <person name="Grimwood J."/>
            <person name="Chapman J.A."/>
            <person name="Shapiro H."/>
            <person name="Aerts A."/>
            <person name="Otillar R.P."/>
            <person name="Terry A.Y."/>
            <person name="Boore J.L."/>
            <person name="Grigoriev I.V."/>
            <person name="Lindberg D.R."/>
            <person name="Seaver E.C."/>
            <person name="Weisblat D.A."/>
            <person name="Putnam N.H."/>
            <person name="Rokhsar D.S."/>
        </authorList>
    </citation>
    <scope>NUCLEOTIDE SEQUENCE</scope>
</reference>
<proteinExistence type="predicted"/>
<keyword evidence="8" id="KW-0221">Differentiation</keyword>
<dbReference type="SMART" id="SM00028">
    <property type="entry name" value="TPR"/>
    <property type="match status" value="3"/>
</dbReference>
<evidence type="ECO:0000256" key="3">
    <source>
        <dbReference type="ARBA" id="ARBA00004556"/>
    </source>
</evidence>
<dbReference type="GO" id="GO:0007517">
    <property type="term" value="P:muscle organ development"/>
    <property type="evidence" value="ECO:0007669"/>
    <property type="project" value="UniProtKB-KW"/>
</dbReference>
<dbReference type="FunFam" id="1.25.10.10:FF:000043">
    <property type="entry name" value="Unc-45 myosin chaperone B"/>
    <property type="match status" value="1"/>
</dbReference>
<reference evidence="13" key="3">
    <citation type="submission" date="2015-06" db="UniProtKB">
        <authorList>
            <consortium name="EnsemblMetazoa"/>
        </authorList>
    </citation>
    <scope>IDENTIFICATION</scope>
</reference>
<dbReference type="InterPro" id="IPR016024">
    <property type="entry name" value="ARM-type_fold"/>
</dbReference>
<evidence type="ECO:0000313" key="13">
    <source>
        <dbReference type="EnsemblMetazoa" id="HelroP110263"/>
    </source>
</evidence>
<gene>
    <name evidence="13" type="primary">20195161</name>
    <name evidence="12" type="ORF">HELRODRAFT_110263</name>
</gene>
<protein>
    <recommendedName>
        <fullName evidence="4">Protein unc-45 homolog B</fullName>
    </recommendedName>
</protein>
<dbReference type="PANTHER" id="PTHR45994">
    <property type="entry name" value="FI21225P1"/>
    <property type="match status" value="1"/>
</dbReference>
<dbReference type="PANTHER" id="PTHR45994:SF1">
    <property type="entry name" value="FI21225P1"/>
    <property type="match status" value="1"/>
</dbReference>
<dbReference type="EMBL" id="AMQM01003370">
    <property type="status" value="NOT_ANNOTATED_CDS"/>
    <property type="molecule type" value="Genomic_DNA"/>
</dbReference>
<keyword evidence="10" id="KW-0143">Chaperone</keyword>
<reference evidence="14" key="1">
    <citation type="submission" date="2012-12" db="EMBL/GenBank/DDBJ databases">
        <authorList>
            <person name="Hellsten U."/>
            <person name="Grimwood J."/>
            <person name="Chapman J.A."/>
            <person name="Shapiro H."/>
            <person name="Aerts A."/>
            <person name="Otillar R.P."/>
            <person name="Terry A.Y."/>
            <person name="Boore J.L."/>
            <person name="Simakov O."/>
            <person name="Marletaz F."/>
            <person name="Cho S.-J."/>
            <person name="Edsinger-Gonzales E."/>
            <person name="Havlak P."/>
            <person name="Kuo D.-H."/>
            <person name="Larsson T."/>
            <person name="Lv J."/>
            <person name="Arendt D."/>
            <person name="Savage R."/>
            <person name="Osoegawa K."/>
            <person name="de Jong P."/>
            <person name="Lindberg D.R."/>
            <person name="Seaver E.C."/>
            <person name="Weisblat D.A."/>
            <person name="Putnam N.H."/>
            <person name="Grigoriev I.V."/>
            <person name="Rokhsar D.S."/>
        </authorList>
    </citation>
    <scope>NUCLEOTIDE SEQUENCE</scope>
</reference>
<evidence type="ECO:0000256" key="7">
    <source>
        <dbReference type="ARBA" id="ARBA00022541"/>
    </source>
</evidence>
<dbReference type="EMBL" id="KB096134">
    <property type="protein sequence ID" value="ESO08016.1"/>
    <property type="molecule type" value="Genomic_DNA"/>
</dbReference>
<dbReference type="OrthoDB" id="199930at2759"/>
<dbReference type="GO" id="GO:0005737">
    <property type="term" value="C:cytoplasm"/>
    <property type="evidence" value="ECO:0000318"/>
    <property type="project" value="GO_Central"/>
</dbReference>
<evidence type="ECO:0000256" key="5">
    <source>
        <dbReference type="ARBA" id="ARBA00022473"/>
    </source>
</evidence>
<dbReference type="Pfam" id="PF11701">
    <property type="entry name" value="UNC45-central"/>
    <property type="match status" value="1"/>
</dbReference>
<evidence type="ECO:0000259" key="11">
    <source>
        <dbReference type="Pfam" id="PF11701"/>
    </source>
</evidence>